<dbReference type="SUPFAM" id="SSF56645">
    <property type="entry name" value="Acyl-CoA dehydrogenase NM domain-like"/>
    <property type="match status" value="1"/>
</dbReference>
<evidence type="ECO:0000259" key="7">
    <source>
        <dbReference type="Pfam" id="PF02771"/>
    </source>
</evidence>
<dbReference type="InterPro" id="IPR046373">
    <property type="entry name" value="Acyl-CoA_Oxase/DH_mid-dom_sf"/>
</dbReference>
<dbReference type="CDD" id="cd00567">
    <property type="entry name" value="ACAD"/>
    <property type="match status" value="1"/>
</dbReference>
<accession>A0ABV9KKJ4</accession>
<feature type="domain" description="Acyl-CoA dehydrogenase/oxidase C-terminal" evidence="6">
    <location>
        <begin position="232"/>
        <end position="363"/>
    </location>
</feature>
<dbReference type="RefSeq" id="WP_380719710.1">
    <property type="nucleotide sequence ID" value="NZ_JBHSGI010000026.1"/>
</dbReference>
<comment type="caution">
    <text evidence="8">The sequence shown here is derived from an EMBL/GenBank/DDBJ whole genome shotgun (WGS) entry which is preliminary data.</text>
</comment>
<comment type="cofactor">
    <cofactor evidence="1">
        <name>FAD</name>
        <dbReference type="ChEBI" id="CHEBI:57692"/>
    </cofactor>
</comment>
<evidence type="ECO:0000313" key="8">
    <source>
        <dbReference type="EMBL" id="MFC4670548.1"/>
    </source>
</evidence>
<dbReference type="InterPro" id="IPR037069">
    <property type="entry name" value="AcylCoA_DH/ox_N_sf"/>
</dbReference>
<evidence type="ECO:0000256" key="2">
    <source>
        <dbReference type="ARBA" id="ARBA00009347"/>
    </source>
</evidence>
<evidence type="ECO:0000256" key="5">
    <source>
        <dbReference type="ARBA" id="ARBA00023002"/>
    </source>
</evidence>
<keyword evidence="3" id="KW-0285">Flavoprotein</keyword>
<sequence length="375" mass="39462">MTQVDMQSSEQEEDLRLLRESARTLFDRAGGSGRSRKLRDAGGEFDPDMVRELAEAGVFGVAVPEEQGGLGMGLAAGGVIAEEVGRVIAPEPVVATIGLGLGLLRRLCPEHPKLEQLIGGEASLAVAWQERGPGGAPAVATCRYADGKLTGGKAWVVGAAETQGFLVVAEADGGPVLVLAEASADGLVTTRRAQADGSSLGELSFSGTPAAELACGAAVQGALSEAVADATALAAAELVGLSQRAFEITLDYIKTREQFDKPIGSFQVIQHRAVDLNVMCEVAQAAVREVLMRMDGETDASIRARLASRAKARAVTAARKVTRDAIQLHGAVGYTDEFDIGLYLNRALVLSAWLGDDVYHRRIWLDAREEEGVAQ</sequence>
<keyword evidence="4" id="KW-0274">FAD</keyword>
<dbReference type="InterPro" id="IPR013786">
    <property type="entry name" value="AcylCoA_DH/ox_N"/>
</dbReference>
<dbReference type="Pfam" id="PF02771">
    <property type="entry name" value="Acyl-CoA_dh_N"/>
    <property type="match status" value="1"/>
</dbReference>
<protein>
    <submittedName>
        <fullName evidence="8">Acyl-CoA dehydrogenase family protein</fullName>
        <ecNumber evidence="8">1.-.-.-</ecNumber>
    </submittedName>
</protein>
<dbReference type="Proteomes" id="UP001595973">
    <property type="component" value="Unassembled WGS sequence"/>
</dbReference>
<dbReference type="PANTHER" id="PTHR43884">
    <property type="entry name" value="ACYL-COA DEHYDROGENASE"/>
    <property type="match status" value="1"/>
</dbReference>
<feature type="domain" description="Acyl-CoA dehydrogenase/oxidase N-terminal" evidence="7">
    <location>
        <begin position="13"/>
        <end position="98"/>
    </location>
</feature>
<evidence type="ECO:0000259" key="6">
    <source>
        <dbReference type="Pfam" id="PF00441"/>
    </source>
</evidence>
<dbReference type="InterPro" id="IPR036250">
    <property type="entry name" value="AcylCo_DH-like_C"/>
</dbReference>
<dbReference type="Pfam" id="PF00441">
    <property type="entry name" value="Acyl-CoA_dh_1"/>
    <property type="match status" value="1"/>
</dbReference>
<comment type="similarity">
    <text evidence="2">Belongs to the acyl-CoA dehydrogenase family.</text>
</comment>
<dbReference type="EMBL" id="JBHSGI010000026">
    <property type="protein sequence ID" value="MFC4670548.1"/>
    <property type="molecule type" value="Genomic_DNA"/>
</dbReference>
<evidence type="ECO:0000256" key="4">
    <source>
        <dbReference type="ARBA" id="ARBA00022827"/>
    </source>
</evidence>
<dbReference type="InterPro" id="IPR009075">
    <property type="entry name" value="AcylCo_DH/oxidase_C"/>
</dbReference>
<keyword evidence="9" id="KW-1185">Reference proteome</keyword>
<dbReference type="InterPro" id="IPR009100">
    <property type="entry name" value="AcylCoA_DH/oxidase_NM_dom_sf"/>
</dbReference>
<name>A0ABV9KKJ4_9RHOB</name>
<dbReference type="Gene3D" id="1.10.540.10">
    <property type="entry name" value="Acyl-CoA dehydrogenase/oxidase, N-terminal domain"/>
    <property type="match status" value="1"/>
</dbReference>
<evidence type="ECO:0000313" key="9">
    <source>
        <dbReference type="Proteomes" id="UP001595973"/>
    </source>
</evidence>
<proteinExistence type="inferred from homology"/>
<dbReference type="Gene3D" id="1.20.140.10">
    <property type="entry name" value="Butyryl-CoA Dehydrogenase, subunit A, domain 3"/>
    <property type="match status" value="1"/>
</dbReference>
<evidence type="ECO:0000256" key="1">
    <source>
        <dbReference type="ARBA" id="ARBA00001974"/>
    </source>
</evidence>
<dbReference type="SUPFAM" id="SSF47203">
    <property type="entry name" value="Acyl-CoA dehydrogenase C-terminal domain-like"/>
    <property type="match status" value="1"/>
</dbReference>
<reference evidence="9" key="1">
    <citation type="journal article" date="2019" name="Int. J. Syst. Evol. Microbiol.">
        <title>The Global Catalogue of Microorganisms (GCM) 10K type strain sequencing project: providing services to taxonomists for standard genome sequencing and annotation.</title>
        <authorList>
            <consortium name="The Broad Institute Genomics Platform"/>
            <consortium name="The Broad Institute Genome Sequencing Center for Infectious Disease"/>
            <person name="Wu L."/>
            <person name="Ma J."/>
        </authorList>
    </citation>
    <scope>NUCLEOTIDE SEQUENCE [LARGE SCALE GENOMIC DNA]</scope>
    <source>
        <strain evidence="9">CGMCC 4.7283</strain>
    </source>
</reference>
<dbReference type="GO" id="GO:0016491">
    <property type="term" value="F:oxidoreductase activity"/>
    <property type="evidence" value="ECO:0007669"/>
    <property type="project" value="UniProtKB-KW"/>
</dbReference>
<dbReference type="Gene3D" id="2.40.110.10">
    <property type="entry name" value="Butyryl-CoA Dehydrogenase, subunit A, domain 2"/>
    <property type="match status" value="1"/>
</dbReference>
<evidence type="ECO:0000256" key="3">
    <source>
        <dbReference type="ARBA" id="ARBA00022630"/>
    </source>
</evidence>
<gene>
    <name evidence="8" type="ORF">ACFO5X_18460</name>
</gene>
<keyword evidence="5 8" id="KW-0560">Oxidoreductase</keyword>
<dbReference type="PANTHER" id="PTHR43884:SF20">
    <property type="entry name" value="ACYL-COA DEHYDROGENASE FADE28"/>
    <property type="match status" value="1"/>
</dbReference>
<dbReference type="EC" id="1.-.-.-" evidence="8"/>
<organism evidence="8 9">
    <name type="scientific">Seohaeicola nanhaiensis</name>
    <dbReference type="NCBI Taxonomy" id="1387282"/>
    <lineage>
        <taxon>Bacteria</taxon>
        <taxon>Pseudomonadati</taxon>
        <taxon>Pseudomonadota</taxon>
        <taxon>Alphaproteobacteria</taxon>
        <taxon>Rhodobacterales</taxon>
        <taxon>Roseobacteraceae</taxon>
        <taxon>Seohaeicola</taxon>
    </lineage>
</organism>